<feature type="domain" description="CCHC-type" evidence="3">
    <location>
        <begin position="286"/>
        <end position="302"/>
    </location>
</feature>
<name>A0A2K3MC04_TRIPR</name>
<evidence type="ECO:0000313" key="4">
    <source>
        <dbReference type="EMBL" id="PNX88317.1"/>
    </source>
</evidence>
<dbReference type="PANTHER" id="PTHR15503">
    <property type="entry name" value="LDOC1 RELATED"/>
    <property type="match status" value="1"/>
</dbReference>
<dbReference type="Gene3D" id="4.10.60.10">
    <property type="entry name" value="Zinc finger, CCHC-type"/>
    <property type="match status" value="2"/>
</dbReference>
<reference evidence="4 5" key="2">
    <citation type="journal article" date="2017" name="Front. Plant Sci.">
        <title>Gene Classification and Mining of Molecular Markers Useful in Red Clover (Trifolium pratense) Breeding.</title>
        <authorList>
            <person name="Istvanek J."/>
            <person name="Dluhosova J."/>
            <person name="Dluhos P."/>
            <person name="Patkova L."/>
            <person name="Nedelnik J."/>
            <person name="Repkova J."/>
        </authorList>
    </citation>
    <scope>NUCLEOTIDE SEQUENCE [LARGE SCALE GENOMIC DNA]</scope>
    <source>
        <strain evidence="5">cv. Tatra</strain>
        <tissue evidence="4">Young leaves</tissue>
    </source>
</reference>
<dbReference type="InterPro" id="IPR032567">
    <property type="entry name" value="RTL1-rel"/>
</dbReference>
<dbReference type="SMART" id="SM00343">
    <property type="entry name" value="ZnF_C2HC"/>
    <property type="match status" value="3"/>
</dbReference>
<feature type="compositionally biased region" description="Basic and acidic residues" evidence="2">
    <location>
        <begin position="36"/>
        <end position="46"/>
    </location>
</feature>
<dbReference type="InterPro" id="IPR036875">
    <property type="entry name" value="Znf_CCHC_sf"/>
</dbReference>
<dbReference type="Pfam" id="PF00098">
    <property type="entry name" value="zf-CCHC"/>
    <property type="match status" value="3"/>
</dbReference>
<evidence type="ECO:0000313" key="5">
    <source>
        <dbReference type="Proteomes" id="UP000236291"/>
    </source>
</evidence>
<evidence type="ECO:0000256" key="1">
    <source>
        <dbReference type="PROSITE-ProRule" id="PRU00047"/>
    </source>
</evidence>
<evidence type="ECO:0000259" key="3">
    <source>
        <dbReference type="PROSITE" id="PS50158"/>
    </source>
</evidence>
<evidence type="ECO:0000256" key="2">
    <source>
        <dbReference type="SAM" id="MobiDB-lite"/>
    </source>
</evidence>
<proteinExistence type="predicted"/>
<sequence length="345" mass="38958">MAGRNDQAIANALTDVAQAIAQGNVATMGQQNIHGTTEENRVDRFTRQNPSKFKGKYDPDGAQEWIDDIERIFRAMICTDAQKVMLATHVLVGEAEHWWRNTHQRMEAAGTLITWNGFKTEFLRKYFPLDVRNKKEMEFLSLAQGSMSVGDYSAKFEALIRFCPHYNTTGAEVSKCVKFENGLRPEIKQFIAYRQIRQFPDLVDACRIYEETSQARSDHYKAIGERKHNGSNRGKPYDKLKVDQEDKQKATYEREISGGGSPSTPRCFRCGAVGHKIIDCKTENPKCFRCGKSGHFANECRSSVICYNCWEPGHISTQCDQPKKTSDATPAKGKVFALCGTEPDS</sequence>
<dbReference type="ExpressionAtlas" id="A0A2K3MC04">
    <property type="expression patterns" value="baseline"/>
</dbReference>
<feature type="region of interest" description="Disordered" evidence="2">
    <location>
        <begin position="30"/>
        <end position="57"/>
    </location>
</feature>
<feature type="domain" description="CCHC-type" evidence="3">
    <location>
        <begin position="306"/>
        <end position="321"/>
    </location>
</feature>
<feature type="domain" description="CCHC-type" evidence="3">
    <location>
        <begin position="266"/>
        <end position="281"/>
    </location>
</feature>
<keyword evidence="1" id="KW-0862">Zinc</keyword>
<dbReference type="PROSITE" id="PS50158">
    <property type="entry name" value="ZF_CCHC"/>
    <property type="match status" value="3"/>
</dbReference>
<comment type="caution">
    <text evidence="4">The sequence shown here is derived from an EMBL/GenBank/DDBJ whole genome shotgun (WGS) entry which is preliminary data.</text>
</comment>
<dbReference type="InterPro" id="IPR001878">
    <property type="entry name" value="Znf_CCHC"/>
</dbReference>
<dbReference type="EMBL" id="ASHM01056213">
    <property type="protein sequence ID" value="PNX88317.1"/>
    <property type="molecule type" value="Genomic_DNA"/>
</dbReference>
<accession>A0A2K3MC04</accession>
<dbReference type="AlphaFoldDB" id="A0A2K3MC04"/>
<feature type="region of interest" description="Disordered" evidence="2">
    <location>
        <begin position="222"/>
        <end position="246"/>
    </location>
</feature>
<dbReference type="InterPro" id="IPR005162">
    <property type="entry name" value="Retrotrans_gag_dom"/>
</dbReference>
<dbReference type="STRING" id="57577.A0A2K3MC04"/>
<reference evidence="4 5" key="1">
    <citation type="journal article" date="2014" name="Am. J. Bot.">
        <title>Genome assembly and annotation for red clover (Trifolium pratense; Fabaceae).</title>
        <authorList>
            <person name="Istvanek J."/>
            <person name="Jaros M."/>
            <person name="Krenek A."/>
            <person name="Repkova J."/>
        </authorList>
    </citation>
    <scope>NUCLEOTIDE SEQUENCE [LARGE SCALE GENOMIC DNA]</scope>
    <source>
        <strain evidence="5">cv. Tatra</strain>
        <tissue evidence="4">Young leaves</tissue>
    </source>
</reference>
<dbReference type="GO" id="GO:0003676">
    <property type="term" value="F:nucleic acid binding"/>
    <property type="evidence" value="ECO:0007669"/>
    <property type="project" value="InterPro"/>
</dbReference>
<dbReference type="Proteomes" id="UP000236291">
    <property type="component" value="Unassembled WGS sequence"/>
</dbReference>
<gene>
    <name evidence="4" type="ORF">L195_g044420</name>
</gene>
<keyword evidence="1" id="KW-0863">Zinc-finger</keyword>
<dbReference type="SUPFAM" id="SSF57756">
    <property type="entry name" value="Retrovirus zinc finger-like domains"/>
    <property type="match status" value="1"/>
</dbReference>
<dbReference type="PANTHER" id="PTHR15503:SF42">
    <property type="entry name" value="ZINC FINGER, CCHC-TYPE, RETROTRANSPOSON GAG DOMAIN, ASPARTIC PEPTIDASE DOMAIN PROTEIN-RELATED"/>
    <property type="match status" value="1"/>
</dbReference>
<organism evidence="4 5">
    <name type="scientific">Trifolium pratense</name>
    <name type="common">Red clover</name>
    <dbReference type="NCBI Taxonomy" id="57577"/>
    <lineage>
        <taxon>Eukaryota</taxon>
        <taxon>Viridiplantae</taxon>
        <taxon>Streptophyta</taxon>
        <taxon>Embryophyta</taxon>
        <taxon>Tracheophyta</taxon>
        <taxon>Spermatophyta</taxon>
        <taxon>Magnoliopsida</taxon>
        <taxon>eudicotyledons</taxon>
        <taxon>Gunneridae</taxon>
        <taxon>Pentapetalae</taxon>
        <taxon>rosids</taxon>
        <taxon>fabids</taxon>
        <taxon>Fabales</taxon>
        <taxon>Fabaceae</taxon>
        <taxon>Papilionoideae</taxon>
        <taxon>50 kb inversion clade</taxon>
        <taxon>NPAAA clade</taxon>
        <taxon>Hologalegina</taxon>
        <taxon>IRL clade</taxon>
        <taxon>Trifolieae</taxon>
        <taxon>Trifolium</taxon>
    </lineage>
</organism>
<dbReference type="Pfam" id="PF03732">
    <property type="entry name" value="Retrotrans_gag"/>
    <property type="match status" value="1"/>
</dbReference>
<keyword evidence="1" id="KW-0479">Metal-binding</keyword>
<dbReference type="GO" id="GO:0008270">
    <property type="term" value="F:zinc ion binding"/>
    <property type="evidence" value="ECO:0007669"/>
    <property type="project" value="UniProtKB-KW"/>
</dbReference>
<feature type="compositionally biased region" description="Basic and acidic residues" evidence="2">
    <location>
        <begin position="235"/>
        <end position="246"/>
    </location>
</feature>
<protein>
    <submittedName>
        <fullName evidence="4">Cellular nucleic acid-binding protein</fullName>
    </submittedName>
</protein>